<dbReference type="InterPro" id="IPR036291">
    <property type="entry name" value="NAD(P)-bd_dom_sf"/>
</dbReference>
<dbReference type="Gene3D" id="3.40.50.720">
    <property type="entry name" value="NAD(P)-binding Rossmann-like Domain"/>
    <property type="match status" value="1"/>
</dbReference>
<organism evidence="2 3">
    <name type="scientific">Yersinia intermedia</name>
    <dbReference type="NCBI Taxonomy" id="631"/>
    <lineage>
        <taxon>Bacteria</taxon>
        <taxon>Pseudomonadati</taxon>
        <taxon>Pseudomonadota</taxon>
        <taxon>Gammaproteobacteria</taxon>
        <taxon>Enterobacterales</taxon>
        <taxon>Yersiniaceae</taxon>
        <taxon>Yersinia</taxon>
    </lineage>
</organism>
<dbReference type="InterPro" id="IPR002204">
    <property type="entry name" value="3-OH-isobutyrate_DH-rel_CS"/>
</dbReference>
<evidence type="ECO:0000313" key="2">
    <source>
        <dbReference type="EMBL" id="CNF15881.1"/>
    </source>
</evidence>
<dbReference type="GO" id="GO:0050661">
    <property type="term" value="F:NADP binding"/>
    <property type="evidence" value="ECO:0007669"/>
    <property type="project" value="InterPro"/>
</dbReference>
<dbReference type="GO" id="GO:0016491">
    <property type="term" value="F:oxidoreductase activity"/>
    <property type="evidence" value="ECO:0007669"/>
    <property type="project" value="InterPro"/>
</dbReference>
<dbReference type="GO" id="GO:0016054">
    <property type="term" value="P:organic acid catabolic process"/>
    <property type="evidence" value="ECO:0007669"/>
    <property type="project" value="UniProtKB-ARBA"/>
</dbReference>
<evidence type="ECO:0000259" key="1">
    <source>
        <dbReference type="Pfam" id="PF03446"/>
    </source>
</evidence>
<dbReference type="OrthoDB" id="9786703at2"/>
<gene>
    <name evidence="2" type="ORF">ERS008530_00545</name>
</gene>
<feature type="domain" description="6-phosphogluconate dehydrogenase NADP-binding" evidence="1">
    <location>
        <begin position="9"/>
        <end position="77"/>
    </location>
</feature>
<dbReference type="PROSITE" id="PS00895">
    <property type="entry name" value="3_HYDROXYISOBUT_DH"/>
    <property type="match status" value="1"/>
</dbReference>
<dbReference type="AlphaFoldDB" id="A0A0T9LQR3"/>
<reference evidence="2 3" key="1">
    <citation type="submission" date="2015-03" db="EMBL/GenBank/DDBJ databases">
        <authorList>
            <person name="Murphy D."/>
        </authorList>
    </citation>
    <scope>NUCLEOTIDE SEQUENCE [LARGE SCALE GENOMIC DNA]</scope>
    <source>
        <strain evidence="2 3">BR165/97</strain>
    </source>
</reference>
<dbReference type="SUPFAM" id="SSF51735">
    <property type="entry name" value="NAD(P)-binding Rossmann-fold domains"/>
    <property type="match status" value="1"/>
</dbReference>
<name>A0A0T9LQR3_YERIN</name>
<dbReference type="Proteomes" id="UP000038750">
    <property type="component" value="Unassembled WGS sequence"/>
</dbReference>
<evidence type="ECO:0000313" key="3">
    <source>
        <dbReference type="Proteomes" id="UP000038750"/>
    </source>
</evidence>
<proteinExistence type="predicted"/>
<dbReference type="STRING" id="631.CH53_3693"/>
<dbReference type="EMBL" id="CPZJ01000002">
    <property type="protein sequence ID" value="CNF15881.1"/>
    <property type="molecule type" value="Genomic_DNA"/>
</dbReference>
<dbReference type="Pfam" id="PF03446">
    <property type="entry name" value="NAD_binding_2"/>
    <property type="match status" value="1"/>
</dbReference>
<dbReference type="InterPro" id="IPR006115">
    <property type="entry name" value="6PGDH_NADP-bd"/>
</dbReference>
<protein>
    <submittedName>
        <fullName evidence="2">2-hydroxy-3-oxopropionate reductase</fullName>
    </submittedName>
</protein>
<accession>A0A0T9LQR3</accession>
<sequence>MTHAETLSVCVIGLGSMGMGAAQSCINAGLQTYGVDLNPVALETLQKNGAISAQVSADDFANKLDSVVVPVVNATQGKHITWPEKQENI</sequence>